<dbReference type="EMBL" id="GBRH01172485">
    <property type="protein sequence ID" value="JAE25411.1"/>
    <property type="molecule type" value="Transcribed_RNA"/>
</dbReference>
<proteinExistence type="predicted"/>
<evidence type="ECO:0000313" key="1">
    <source>
        <dbReference type="EMBL" id="JAE25411.1"/>
    </source>
</evidence>
<accession>A0A0A9GS96</accession>
<name>A0A0A9GS96_ARUDO</name>
<sequence>MHTPYCLASLNTRELDKNIGLEEHMFSSIFYI</sequence>
<reference evidence="1" key="2">
    <citation type="journal article" date="2015" name="Data Brief">
        <title>Shoot transcriptome of the giant reed, Arundo donax.</title>
        <authorList>
            <person name="Barrero R.A."/>
            <person name="Guerrero F.D."/>
            <person name="Moolhuijzen P."/>
            <person name="Goolsby J.A."/>
            <person name="Tidwell J."/>
            <person name="Bellgard S.E."/>
            <person name="Bellgard M.I."/>
        </authorList>
    </citation>
    <scope>NUCLEOTIDE SEQUENCE</scope>
    <source>
        <tissue evidence="1">Shoot tissue taken approximately 20 cm above the soil surface</tissue>
    </source>
</reference>
<organism evidence="1">
    <name type="scientific">Arundo donax</name>
    <name type="common">Giant reed</name>
    <name type="synonym">Donax arundinaceus</name>
    <dbReference type="NCBI Taxonomy" id="35708"/>
    <lineage>
        <taxon>Eukaryota</taxon>
        <taxon>Viridiplantae</taxon>
        <taxon>Streptophyta</taxon>
        <taxon>Embryophyta</taxon>
        <taxon>Tracheophyta</taxon>
        <taxon>Spermatophyta</taxon>
        <taxon>Magnoliopsida</taxon>
        <taxon>Liliopsida</taxon>
        <taxon>Poales</taxon>
        <taxon>Poaceae</taxon>
        <taxon>PACMAD clade</taxon>
        <taxon>Arundinoideae</taxon>
        <taxon>Arundineae</taxon>
        <taxon>Arundo</taxon>
    </lineage>
</organism>
<dbReference type="AlphaFoldDB" id="A0A0A9GS96"/>
<protein>
    <submittedName>
        <fullName evidence="1">Uncharacterized protein</fullName>
    </submittedName>
</protein>
<reference evidence="1" key="1">
    <citation type="submission" date="2014-09" db="EMBL/GenBank/DDBJ databases">
        <authorList>
            <person name="Magalhaes I.L.F."/>
            <person name="Oliveira U."/>
            <person name="Santos F.R."/>
            <person name="Vidigal T.H.D.A."/>
            <person name="Brescovit A.D."/>
            <person name="Santos A.J."/>
        </authorList>
    </citation>
    <scope>NUCLEOTIDE SEQUENCE</scope>
    <source>
        <tissue evidence="1">Shoot tissue taken approximately 20 cm above the soil surface</tissue>
    </source>
</reference>